<sequence length="151" mass="16627">MKKLFLFLMVIAAALAGCNQKPNAPAPAADDIVGIYNADQDGGGKITPFAKIEKDNTGYILYEYDKGKWWRPKKQWVDVDSFEPVTPMTKADLAKEVKHPVSVDVDGVKTTTFAVIHVPVGWSDDGEPKPFISKTGYFALTELGPIDLQKQ</sequence>
<accession>A0A226X6Y6</accession>
<dbReference type="RefSeq" id="WP_089160508.1">
    <property type="nucleotide sequence ID" value="NZ_MTHB01000057.1"/>
</dbReference>
<dbReference type="OrthoDB" id="9020769at2"/>
<reference evidence="3" key="1">
    <citation type="submission" date="2017-01" db="EMBL/GenBank/DDBJ databases">
        <title>Genome Analysis of Deinococcus marmoris KOPRI26562.</title>
        <authorList>
            <person name="Kim J.H."/>
            <person name="Oh H.-M."/>
        </authorList>
    </citation>
    <scope>NUCLEOTIDE SEQUENCE [LARGE SCALE GENOMIC DNA]</scope>
    <source>
        <strain evidence="3">PAMC 26633</strain>
    </source>
</reference>
<dbReference type="Proteomes" id="UP000214720">
    <property type="component" value="Unassembled WGS sequence"/>
</dbReference>
<dbReference type="PROSITE" id="PS51257">
    <property type="entry name" value="PROKAR_LIPOPROTEIN"/>
    <property type="match status" value="1"/>
</dbReference>
<gene>
    <name evidence="2" type="ORF">BSU04_10790</name>
</gene>
<evidence type="ECO:0000256" key="1">
    <source>
        <dbReference type="SAM" id="SignalP"/>
    </source>
</evidence>
<dbReference type="EMBL" id="MTHB01000057">
    <property type="protein sequence ID" value="OXC78608.1"/>
    <property type="molecule type" value="Genomic_DNA"/>
</dbReference>
<proteinExistence type="predicted"/>
<keyword evidence="1" id="KW-0732">Signal</keyword>
<comment type="caution">
    <text evidence="2">The sequence shown here is derived from an EMBL/GenBank/DDBJ whole genome shotgun (WGS) entry which is preliminary data.</text>
</comment>
<evidence type="ECO:0000313" key="2">
    <source>
        <dbReference type="EMBL" id="OXC78608.1"/>
    </source>
</evidence>
<protein>
    <recommendedName>
        <fullName evidence="4">Lipoprotein</fullName>
    </recommendedName>
</protein>
<dbReference type="AlphaFoldDB" id="A0A226X6Y6"/>
<feature type="chain" id="PRO_5012985715" description="Lipoprotein" evidence="1">
    <location>
        <begin position="17"/>
        <end position="151"/>
    </location>
</feature>
<organism evidence="2 3">
    <name type="scientific">Caballeronia sordidicola</name>
    <name type="common">Burkholderia sordidicola</name>
    <dbReference type="NCBI Taxonomy" id="196367"/>
    <lineage>
        <taxon>Bacteria</taxon>
        <taxon>Pseudomonadati</taxon>
        <taxon>Pseudomonadota</taxon>
        <taxon>Betaproteobacteria</taxon>
        <taxon>Burkholderiales</taxon>
        <taxon>Burkholderiaceae</taxon>
        <taxon>Caballeronia</taxon>
    </lineage>
</organism>
<name>A0A226X6Y6_CABSO</name>
<evidence type="ECO:0008006" key="4">
    <source>
        <dbReference type="Google" id="ProtNLM"/>
    </source>
</evidence>
<evidence type="ECO:0000313" key="3">
    <source>
        <dbReference type="Proteomes" id="UP000214720"/>
    </source>
</evidence>
<feature type="signal peptide" evidence="1">
    <location>
        <begin position="1"/>
        <end position="16"/>
    </location>
</feature>